<dbReference type="Pfam" id="PF00160">
    <property type="entry name" value="Pro_isomerase"/>
    <property type="match status" value="1"/>
</dbReference>
<dbReference type="Proteomes" id="UP000557566">
    <property type="component" value="Unassembled WGS sequence"/>
</dbReference>
<evidence type="ECO:0000259" key="5">
    <source>
        <dbReference type="PROSITE" id="PS50072"/>
    </source>
</evidence>
<dbReference type="EMBL" id="JAAVMX010000005">
    <property type="protein sequence ID" value="KAF4507574.1"/>
    <property type="molecule type" value="Genomic_DNA"/>
</dbReference>
<feature type="signal peptide" evidence="4">
    <location>
        <begin position="1"/>
        <end position="28"/>
    </location>
</feature>
<protein>
    <recommendedName>
        <fullName evidence="4">Peptidyl-prolyl cis-trans isomerase</fullName>
        <shortName evidence="4">PPIase</shortName>
        <ecNumber evidence="4">5.2.1.8</ecNumber>
    </recommendedName>
</protein>
<dbReference type="PROSITE" id="PS00170">
    <property type="entry name" value="CSA_PPIASE_1"/>
    <property type="match status" value="1"/>
</dbReference>
<accession>A0A8H4LY14</accession>
<dbReference type="GO" id="GO:0016018">
    <property type="term" value="F:cyclosporin A binding"/>
    <property type="evidence" value="ECO:0007669"/>
    <property type="project" value="TreeGrafter"/>
</dbReference>
<dbReference type="AlphaFoldDB" id="A0A8H4LY14"/>
<dbReference type="PANTHER" id="PTHR11071:SF561">
    <property type="entry name" value="PEPTIDYL-PROLYL CIS-TRANS ISOMERASE D-RELATED"/>
    <property type="match status" value="1"/>
</dbReference>
<evidence type="ECO:0000256" key="1">
    <source>
        <dbReference type="ARBA" id="ARBA00000971"/>
    </source>
</evidence>
<dbReference type="GO" id="GO:0000324">
    <property type="term" value="C:fungal-type vacuole"/>
    <property type="evidence" value="ECO:0007669"/>
    <property type="project" value="TreeGrafter"/>
</dbReference>
<dbReference type="GO" id="GO:0003755">
    <property type="term" value="F:peptidyl-prolyl cis-trans isomerase activity"/>
    <property type="evidence" value="ECO:0007669"/>
    <property type="project" value="UniProtKB-UniRule"/>
</dbReference>
<dbReference type="PANTHER" id="PTHR11071">
    <property type="entry name" value="PEPTIDYL-PROLYL CIS-TRANS ISOMERASE"/>
    <property type="match status" value="1"/>
</dbReference>
<sequence length="265" mass="28245">MLNLKRLSVSAALLFGLGLVLFSQAAEAAKGPKITHNVTFTMTHGEEVMGNIVIGLYGKTVPKTVENFFELAKMKEGEGYLGSTFHRVIPNFMIQGGDFTKGDGTGGKSIYGDKFDDENFKLKHTKAGILSMANSGRNTNGSQFFITTAITSWLDGMHVVFGEVLEGFEIVKKIENVPKSSGDKPDKVVKISKIDTAKLPSEDLDSGAGPADDAATDPSLGGALAGWSSLQKLSLFGILVAALAIYVRASNKNSRNGVGYEKTMA</sequence>
<keyword evidence="4" id="KW-0732">Signal</keyword>
<keyword evidence="7" id="KW-1185">Reference proteome</keyword>
<comment type="catalytic activity">
    <reaction evidence="1 4">
        <text>[protein]-peptidylproline (omega=180) = [protein]-peptidylproline (omega=0)</text>
        <dbReference type="Rhea" id="RHEA:16237"/>
        <dbReference type="Rhea" id="RHEA-COMP:10747"/>
        <dbReference type="Rhea" id="RHEA-COMP:10748"/>
        <dbReference type="ChEBI" id="CHEBI:83833"/>
        <dbReference type="ChEBI" id="CHEBI:83834"/>
        <dbReference type="EC" id="5.2.1.8"/>
    </reaction>
</comment>
<evidence type="ECO:0000256" key="2">
    <source>
        <dbReference type="ARBA" id="ARBA00023110"/>
    </source>
</evidence>
<evidence type="ECO:0000256" key="4">
    <source>
        <dbReference type="RuleBase" id="RU363019"/>
    </source>
</evidence>
<comment type="function">
    <text evidence="4">PPIases accelerate the folding of proteins. It catalyzes the cis-trans isomerization of proline imidic peptide bonds in oligopeptides.</text>
</comment>
<name>A0A8H4LY14_9HYPO</name>
<comment type="caution">
    <text evidence="6">The sequence shown here is derived from an EMBL/GenBank/DDBJ whole genome shotgun (WGS) entry which is preliminary data.</text>
</comment>
<dbReference type="PRINTS" id="PR00153">
    <property type="entry name" value="CSAPPISMRASE"/>
</dbReference>
<gene>
    <name evidence="6" type="ORF">G6O67_004059</name>
</gene>
<dbReference type="SUPFAM" id="SSF50891">
    <property type="entry name" value="Cyclophilin-like"/>
    <property type="match status" value="1"/>
</dbReference>
<evidence type="ECO:0000256" key="3">
    <source>
        <dbReference type="ARBA" id="ARBA00023235"/>
    </source>
</evidence>
<comment type="similarity">
    <text evidence="4">Belongs to the cyclophilin-type PPIase family.</text>
</comment>
<keyword evidence="2 4" id="KW-0697">Rotamase</keyword>
<dbReference type="InterPro" id="IPR029000">
    <property type="entry name" value="Cyclophilin-like_dom_sf"/>
</dbReference>
<dbReference type="GO" id="GO:0005783">
    <property type="term" value="C:endoplasmic reticulum"/>
    <property type="evidence" value="ECO:0007669"/>
    <property type="project" value="TreeGrafter"/>
</dbReference>
<reference evidence="6 7" key="1">
    <citation type="journal article" date="2020" name="Genome Biol. Evol.">
        <title>A new high-quality draft genome assembly of the Chinese cordyceps Ophiocordyceps sinensis.</title>
        <authorList>
            <person name="Shu R."/>
            <person name="Zhang J."/>
            <person name="Meng Q."/>
            <person name="Zhang H."/>
            <person name="Zhou G."/>
            <person name="Li M."/>
            <person name="Wu P."/>
            <person name="Zhao Y."/>
            <person name="Chen C."/>
            <person name="Qin Q."/>
        </authorList>
    </citation>
    <scope>NUCLEOTIDE SEQUENCE [LARGE SCALE GENOMIC DNA]</scope>
    <source>
        <strain evidence="6 7">IOZ07</strain>
    </source>
</reference>
<evidence type="ECO:0000313" key="7">
    <source>
        <dbReference type="Proteomes" id="UP000557566"/>
    </source>
</evidence>
<dbReference type="FunFam" id="2.40.100.10:FF:000001">
    <property type="entry name" value="Peptidyl-prolyl cis-trans isomerase"/>
    <property type="match status" value="1"/>
</dbReference>
<dbReference type="OrthoDB" id="193499at2759"/>
<dbReference type="PROSITE" id="PS50072">
    <property type="entry name" value="CSA_PPIASE_2"/>
    <property type="match status" value="1"/>
</dbReference>
<dbReference type="Gene3D" id="2.40.100.10">
    <property type="entry name" value="Cyclophilin-like"/>
    <property type="match status" value="1"/>
</dbReference>
<keyword evidence="3 4" id="KW-0413">Isomerase</keyword>
<dbReference type="InterPro" id="IPR002130">
    <property type="entry name" value="Cyclophilin-type_PPIase_dom"/>
</dbReference>
<feature type="domain" description="PPIase cyclophilin-type" evidence="5">
    <location>
        <begin position="39"/>
        <end position="196"/>
    </location>
</feature>
<organism evidence="6 7">
    <name type="scientific">Ophiocordyceps sinensis</name>
    <dbReference type="NCBI Taxonomy" id="72228"/>
    <lineage>
        <taxon>Eukaryota</taxon>
        <taxon>Fungi</taxon>
        <taxon>Dikarya</taxon>
        <taxon>Ascomycota</taxon>
        <taxon>Pezizomycotina</taxon>
        <taxon>Sordariomycetes</taxon>
        <taxon>Hypocreomycetidae</taxon>
        <taxon>Hypocreales</taxon>
        <taxon>Ophiocordycipitaceae</taxon>
        <taxon>Ophiocordyceps</taxon>
    </lineage>
</organism>
<proteinExistence type="inferred from homology"/>
<dbReference type="InterPro" id="IPR020892">
    <property type="entry name" value="Cyclophilin-type_PPIase_CS"/>
</dbReference>
<feature type="chain" id="PRO_5034904526" description="Peptidyl-prolyl cis-trans isomerase" evidence="4">
    <location>
        <begin position="29"/>
        <end position="265"/>
    </location>
</feature>
<evidence type="ECO:0000313" key="6">
    <source>
        <dbReference type="EMBL" id="KAF4507574.1"/>
    </source>
</evidence>
<dbReference type="GO" id="GO:0006457">
    <property type="term" value="P:protein folding"/>
    <property type="evidence" value="ECO:0007669"/>
    <property type="project" value="InterPro"/>
</dbReference>
<dbReference type="EC" id="5.2.1.8" evidence="4"/>